<organism evidence="2 3">
    <name type="scientific">Deinococcus rubellus</name>
    <dbReference type="NCBI Taxonomy" id="1889240"/>
    <lineage>
        <taxon>Bacteria</taxon>
        <taxon>Thermotogati</taxon>
        <taxon>Deinococcota</taxon>
        <taxon>Deinococci</taxon>
        <taxon>Deinococcales</taxon>
        <taxon>Deinococcaceae</taxon>
        <taxon>Deinococcus</taxon>
    </lineage>
</organism>
<dbReference type="EMBL" id="CP104213">
    <property type="protein sequence ID" value="UWX63493.1"/>
    <property type="molecule type" value="Genomic_DNA"/>
</dbReference>
<evidence type="ECO:0000313" key="2">
    <source>
        <dbReference type="EMBL" id="UWX63493.1"/>
    </source>
</evidence>
<dbReference type="RefSeq" id="WP_260559779.1">
    <property type="nucleotide sequence ID" value="NZ_BAABEC010000180.1"/>
</dbReference>
<proteinExistence type="predicted"/>
<protein>
    <submittedName>
        <fullName evidence="2">Uncharacterized protein</fullName>
    </submittedName>
</protein>
<sequence length="146" mass="15732">MNRTNRLSLIMISALAAATFSPAFAASSSTPLATKIGNIIASPDPYTAGKSNIKIGTQYVLALTGFEKYAKSIILVKYTSGGWQFGLIDVKDLKPADFGAYRLFSKKANTDTYVIGVGRLNGEQLAVKTEGEKTTMVFSKTGYKYP</sequence>
<feature type="signal peptide" evidence="1">
    <location>
        <begin position="1"/>
        <end position="25"/>
    </location>
</feature>
<keyword evidence="3" id="KW-1185">Reference proteome</keyword>
<name>A0ABY5YFB4_9DEIO</name>
<gene>
    <name evidence="2" type="ORF">N0D28_12175</name>
</gene>
<reference evidence="2" key="1">
    <citation type="submission" date="2022-09" db="EMBL/GenBank/DDBJ databases">
        <title>genome sequence of Deinococcus rubellus.</title>
        <authorList>
            <person name="Srinivasan S."/>
        </authorList>
    </citation>
    <scope>NUCLEOTIDE SEQUENCE</scope>
    <source>
        <strain evidence="2">Ant6</strain>
    </source>
</reference>
<evidence type="ECO:0000313" key="3">
    <source>
        <dbReference type="Proteomes" id="UP001060261"/>
    </source>
</evidence>
<evidence type="ECO:0000256" key="1">
    <source>
        <dbReference type="SAM" id="SignalP"/>
    </source>
</evidence>
<accession>A0ABY5YFB4</accession>
<dbReference type="Proteomes" id="UP001060261">
    <property type="component" value="Chromosome"/>
</dbReference>
<keyword evidence="1" id="KW-0732">Signal</keyword>
<feature type="chain" id="PRO_5045897169" evidence="1">
    <location>
        <begin position="26"/>
        <end position="146"/>
    </location>
</feature>